<organism evidence="1 2">
    <name type="scientific">Ixodes persulcatus</name>
    <name type="common">Taiga tick</name>
    <dbReference type="NCBI Taxonomy" id="34615"/>
    <lineage>
        <taxon>Eukaryota</taxon>
        <taxon>Metazoa</taxon>
        <taxon>Ecdysozoa</taxon>
        <taxon>Arthropoda</taxon>
        <taxon>Chelicerata</taxon>
        <taxon>Arachnida</taxon>
        <taxon>Acari</taxon>
        <taxon>Parasitiformes</taxon>
        <taxon>Ixodida</taxon>
        <taxon>Ixodoidea</taxon>
        <taxon>Ixodidae</taxon>
        <taxon>Ixodinae</taxon>
        <taxon>Ixodes</taxon>
    </lineage>
</organism>
<keyword evidence="2" id="KW-1185">Reference proteome</keyword>
<evidence type="ECO:0000313" key="1">
    <source>
        <dbReference type="EMBL" id="KAG0418377.1"/>
    </source>
</evidence>
<gene>
    <name evidence="1" type="ORF">HPB47_004899</name>
</gene>
<dbReference type="Proteomes" id="UP000805193">
    <property type="component" value="Unassembled WGS sequence"/>
</dbReference>
<dbReference type="EMBL" id="JABSTQ010010739">
    <property type="protein sequence ID" value="KAG0418377.1"/>
    <property type="molecule type" value="Genomic_DNA"/>
</dbReference>
<comment type="caution">
    <text evidence="1">The sequence shown here is derived from an EMBL/GenBank/DDBJ whole genome shotgun (WGS) entry which is preliminary data.</text>
</comment>
<evidence type="ECO:0000313" key="2">
    <source>
        <dbReference type="Proteomes" id="UP000805193"/>
    </source>
</evidence>
<accession>A0AC60PEE0</accession>
<sequence length="162" mass="18374">MGRIKISMIQCGSLDIVPPGCLQYFRSPSAVVRSFNYGPPVESKVRYLSGLRYSICLRVEENFCSIKWETETNSSFSWGQPTYEENVVACRDDFITVDQGSTYGMGPGEDRFCGTRLHEKNVLISHSKPFMLRVKSNMDAVMNSQENQNGFSLRYTQLPCVD</sequence>
<proteinExistence type="predicted"/>
<protein>
    <submittedName>
        <fullName evidence="1">Uncharacterized protein</fullName>
    </submittedName>
</protein>
<name>A0AC60PEE0_IXOPE</name>
<reference evidence="1 2" key="1">
    <citation type="journal article" date="2020" name="Cell">
        <title>Large-Scale Comparative Analyses of Tick Genomes Elucidate Their Genetic Diversity and Vector Capacities.</title>
        <authorList>
            <consortium name="Tick Genome and Microbiome Consortium (TIGMIC)"/>
            <person name="Jia N."/>
            <person name="Wang J."/>
            <person name="Shi W."/>
            <person name="Du L."/>
            <person name="Sun Y."/>
            <person name="Zhan W."/>
            <person name="Jiang J.F."/>
            <person name="Wang Q."/>
            <person name="Zhang B."/>
            <person name="Ji P."/>
            <person name="Bell-Sakyi L."/>
            <person name="Cui X.M."/>
            <person name="Yuan T.T."/>
            <person name="Jiang B.G."/>
            <person name="Yang W.F."/>
            <person name="Lam T.T."/>
            <person name="Chang Q.C."/>
            <person name="Ding S.J."/>
            <person name="Wang X.J."/>
            <person name="Zhu J.G."/>
            <person name="Ruan X.D."/>
            <person name="Zhao L."/>
            <person name="Wei J.T."/>
            <person name="Ye R.Z."/>
            <person name="Que T.C."/>
            <person name="Du C.H."/>
            <person name="Zhou Y.H."/>
            <person name="Cheng J.X."/>
            <person name="Dai P.F."/>
            <person name="Guo W.B."/>
            <person name="Han X.H."/>
            <person name="Huang E.J."/>
            <person name="Li L.F."/>
            <person name="Wei W."/>
            <person name="Gao Y.C."/>
            <person name="Liu J.Z."/>
            <person name="Shao H.Z."/>
            <person name="Wang X."/>
            <person name="Wang C.C."/>
            <person name="Yang T.C."/>
            <person name="Huo Q.B."/>
            <person name="Li W."/>
            <person name="Chen H.Y."/>
            <person name="Chen S.E."/>
            <person name="Zhou L.G."/>
            <person name="Ni X.B."/>
            <person name="Tian J.H."/>
            <person name="Sheng Y."/>
            <person name="Liu T."/>
            <person name="Pan Y.S."/>
            <person name="Xia L.Y."/>
            <person name="Li J."/>
            <person name="Zhao F."/>
            <person name="Cao W.C."/>
        </authorList>
    </citation>
    <scope>NUCLEOTIDE SEQUENCE [LARGE SCALE GENOMIC DNA]</scope>
    <source>
        <strain evidence="1">Iper-2018</strain>
    </source>
</reference>